<dbReference type="EMBL" id="CP029288">
    <property type="protein sequence ID" value="AWR96289.1"/>
    <property type="molecule type" value="Genomic_DNA"/>
</dbReference>
<evidence type="ECO:0000256" key="3">
    <source>
        <dbReference type="HAMAP-Rule" id="MF_00499"/>
    </source>
</evidence>
<dbReference type="KEGG" id="asul:DFR86_01175"/>
<dbReference type="GO" id="GO:0003735">
    <property type="term" value="F:structural constituent of ribosome"/>
    <property type="evidence" value="ECO:0007669"/>
    <property type="project" value="InterPro"/>
</dbReference>
<dbReference type="AlphaFoldDB" id="A0A2U9IJR9"/>
<evidence type="ECO:0000256" key="4">
    <source>
        <dbReference type="RuleBase" id="RU000572"/>
    </source>
</evidence>
<dbReference type="InterPro" id="IPR001380">
    <property type="entry name" value="Ribosomal_eL13"/>
</dbReference>
<dbReference type="GO" id="GO:0006412">
    <property type="term" value="P:translation"/>
    <property type="evidence" value="ECO:0007669"/>
    <property type="project" value="UniProtKB-UniRule"/>
</dbReference>
<gene>
    <name evidence="3" type="primary">rpl13e</name>
    <name evidence="5" type="ORF">DFR86_01175</name>
</gene>
<dbReference type="GO" id="GO:0005840">
    <property type="term" value="C:ribosome"/>
    <property type="evidence" value="ECO:0007669"/>
    <property type="project" value="UniProtKB-KW"/>
</dbReference>
<evidence type="ECO:0000313" key="6">
    <source>
        <dbReference type="Proteomes" id="UP000248410"/>
    </source>
</evidence>
<dbReference type="Proteomes" id="UP000248410">
    <property type="component" value="Chromosome"/>
</dbReference>
<keyword evidence="2 3" id="KW-0687">Ribonucleoprotein</keyword>
<name>A0A2U9IJR9_9CREN</name>
<comment type="similarity">
    <text evidence="3 4">Belongs to the eukaryotic ribosomal protein eL13 family.</text>
</comment>
<keyword evidence="6" id="KW-1185">Reference proteome</keyword>
<keyword evidence="1 3" id="KW-0689">Ribosomal protein</keyword>
<dbReference type="HAMAP" id="MF_00499">
    <property type="entry name" value="Ribosomal_eL13"/>
    <property type="match status" value="1"/>
</dbReference>
<evidence type="ECO:0000256" key="1">
    <source>
        <dbReference type="ARBA" id="ARBA00022980"/>
    </source>
</evidence>
<organism evidence="5 6">
    <name type="scientific">Acidianus sulfidivorans JP7</name>
    <dbReference type="NCBI Taxonomy" id="619593"/>
    <lineage>
        <taxon>Archaea</taxon>
        <taxon>Thermoproteota</taxon>
        <taxon>Thermoprotei</taxon>
        <taxon>Sulfolobales</taxon>
        <taxon>Sulfolobaceae</taxon>
        <taxon>Acidianus</taxon>
    </lineage>
</organism>
<dbReference type="RefSeq" id="WP_110379179.1">
    <property type="nucleotide sequence ID" value="NZ_CP029288.2"/>
</dbReference>
<accession>A0A2U9IJR9</accession>
<dbReference type="PROSITE" id="PS01104">
    <property type="entry name" value="RIBOSOMAL_L13E"/>
    <property type="match status" value="1"/>
</dbReference>
<proteinExistence type="inferred from homology"/>
<sequence length="82" mass="9544">MDKPQPIVKRPTYNFEYPHERKEFKVGRGFSLGELKAAGLKVEDAKKLGLRIDIRRKSVHNENVEALKKYLEEKSKETQSKS</sequence>
<dbReference type="NCBIfam" id="NF008914">
    <property type="entry name" value="PRK12277.1"/>
    <property type="match status" value="1"/>
</dbReference>
<dbReference type="OrthoDB" id="17872at2157"/>
<reference evidence="5 6" key="1">
    <citation type="submission" date="2018-05" db="EMBL/GenBank/DDBJ databases">
        <title>Complete Genome Sequences of Extremely Thermoacidophilic, Metal-Mobilizing Type-Strain Members of the Archaeal Family Sulfolobaceae: Acidianus brierleyi DSM-1651T, Acidianus sulfidivorans DSM-18786T, Metallosphaera hakonensis DSM-7519T, and Metallosphaera prunae DSM-10039T.</title>
        <authorList>
            <person name="Counts J.A."/>
            <person name="Kelly R.M."/>
        </authorList>
    </citation>
    <scope>NUCLEOTIDE SEQUENCE [LARGE SCALE GENOMIC DNA]</scope>
    <source>
        <strain evidence="5 6">JP7</strain>
    </source>
</reference>
<evidence type="ECO:0000313" key="5">
    <source>
        <dbReference type="EMBL" id="AWR96289.1"/>
    </source>
</evidence>
<dbReference type="GeneID" id="36836538"/>
<protein>
    <recommendedName>
        <fullName evidence="3">Large ribosomal subunit protein eL13</fullName>
    </recommendedName>
</protein>
<dbReference type="InterPro" id="IPR018256">
    <property type="entry name" value="Ribosomal_eL13_CS"/>
</dbReference>
<evidence type="ECO:0000256" key="2">
    <source>
        <dbReference type="ARBA" id="ARBA00023274"/>
    </source>
</evidence>
<dbReference type="Pfam" id="PF01294">
    <property type="entry name" value="Ribosomal_L13e"/>
    <property type="match status" value="1"/>
</dbReference>
<dbReference type="GO" id="GO:1990904">
    <property type="term" value="C:ribonucleoprotein complex"/>
    <property type="evidence" value="ECO:0007669"/>
    <property type="project" value="UniProtKB-KW"/>
</dbReference>